<reference evidence="2 3" key="2">
    <citation type="journal article" date="2017" name="Nature">
        <title>The Apostasia genome and the evolution of orchids.</title>
        <authorList>
            <person name="Zhang G.Q."/>
            <person name="Liu K.W."/>
            <person name="Li Z."/>
            <person name="Lohaus R."/>
            <person name="Hsiao Y.Y."/>
            <person name="Niu S.C."/>
            <person name="Wang J.Y."/>
            <person name="Lin Y.C."/>
            <person name="Xu Q."/>
            <person name="Chen L.J."/>
            <person name="Yoshida K."/>
            <person name="Fujiwara S."/>
            <person name="Wang Z.W."/>
            <person name="Zhang Y.Q."/>
            <person name="Mitsuda N."/>
            <person name="Wang M."/>
            <person name="Liu G.H."/>
            <person name="Pecoraro L."/>
            <person name="Huang H.X."/>
            <person name="Xiao X.J."/>
            <person name="Lin M."/>
            <person name="Wu X.Y."/>
            <person name="Wu W.L."/>
            <person name="Chen Y.Y."/>
            <person name="Chang S.B."/>
            <person name="Sakamoto S."/>
            <person name="Ohme-Takagi M."/>
            <person name="Yagi M."/>
            <person name="Zeng S.J."/>
            <person name="Shen C.Y."/>
            <person name="Yeh C.M."/>
            <person name="Luo Y.B."/>
            <person name="Tsai W.C."/>
            <person name="Van de Peer Y."/>
            <person name="Liu Z.J."/>
        </authorList>
    </citation>
    <scope>NUCLEOTIDE SEQUENCE [LARGE SCALE GENOMIC DNA]</scope>
    <source>
        <tissue evidence="2">The whole plant</tissue>
    </source>
</reference>
<reference evidence="2 3" key="1">
    <citation type="journal article" date="2016" name="Sci. Rep.">
        <title>The Dendrobium catenatum Lindl. genome sequence provides insights into polysaccharide synthase, floral development and adaptive evolution.</title>
        <authorList>
            <person name="Zhang G.Q."/>
            <person name="Xu Q."/>
            <person name="Bian C."/>
            <person name="Tsai W.C."/>
            <person name="Yeh C.M."/>
            <person name="Liu K.W."/>
            <person name="Yoshida K."/>
            <person name="Zhang L.S."/>
            <person name="Chang S.B."/>
            <person name="Chen F."/>
            <person name="Shi Y."/>
            <person name="Su Y.Y."/>
            <person name="Zhang Y.Q."/>
            <person name="Chen L.J."/>
            <person name="Yin Y."/>
            <person name="Lin M."/>
            <person name="Huang H."/>
            <person name="Deng H."/>
            <person name="Wang Z.W."/>
            <person name="Zhu S.L."/>
            <person name="Zhao X."/>
            <person name="Deng C."/>
            <person name="Niu S.C."/>
            <person name="Huang J."/>
            <person name="Wang M."/>
            <person name="Liu G.H."/>
            <person name="Yang H.J."/>
            <person name="Xiao X.J."/>
            <person name="Hsiao Y.Y."/>
            <person name="Wu W.L."/>
            <person name="Chen Y.Y."/>
            <person name="Mitsuda N."/>
            <person name="Ohme-Takagi M."/>
            <person name="Luo Y.B."/>
            <person name="Van de Peer Y."/>
            <person name="Liu Z.J."/>
        </authorList>
    </citation>
    <scope>NUCLEOTIDE SEQUENCE [LARGE SCALE GENOMIC DNA]</scope>
    <source>
        <tissue evidence="2">The whole plant</tissue>
    </source>
</reference>
<organism evidence="2 3">
    <name type="scientific">Dendrobium catenatum</name>
    <dbReference type="NCBI Taxonomy" id="906689"/>
    <lineage>
        <taxon>Eukaryota</taxon>
        <taxon>Viridiplantae</taxon>
        <taxon>Streptophyta</taxon>
        <taxon>Embryophyta</taxon>
        <taxon>Tracheophyta</taxon>
        <taxon>Spermatophyta</taxon>
        <taxon>Magnoliopsida</taxon>
        <taxon>Liliopsida</taxon>
        <taxon>Asparagales</taxon>
        <taxon>Orchidaceae</taxon>
        <taxon>Epidendroideae</taxon>
        <taxon>Malaxideae</taxon>
        <taxon>Dendrobiinae</taxon>
        <taxon>Dendrobium</taxon>
    </lineage>
</organism>
<proteinExistence type="predicted"/>
<keyword evidence="3" id="KW-1185">Reference proteome</keyword>
<feature type="region of interest" description="Disordered" evidence="1">
    <location>
        <begin position="41"/>
        <end position="66"/>
    </location>
</feature>
<name>A0A2I0VWI3_9ASPA</name>
<gene>
    <name evidence="2" type="ORF">MA16_Dca016942</name>
</gene>
<dbReference type="AlphaFoldDB" id="A0A2I0VWI3"/>
<accession>A0A2I0VWI3</accession>
<evidence type="ECO:0000256" key="1">
    <source>
        <dbReference type="SAM" id="MobiDB-lite"/>
    </source>
</evidence>
<sequence length="66" mass="7419">MSIKRFMIKGFKIGRPSNHFQLTLDPPPIYGTCFSQNLRLDETNPTSPRSLNSDITKSFKCPSNGS</sequence>
<evidence type="ECO:0000313" key="3">
    <source>
        <dbReference type="Proteomes" id="UP000233837"/>
    </source>
</evidence>
<protein>
    <submittedName>
        <fullName evidence="2">Uncharacterized protein</fullName>
    </submittedName>
</protein>
<dbReference type="EMBL" id="KZ503165">
    <property type="protein sequence ID" value="PKU67773.1"/>
    <property type="molecule type" value="Genomic_DNA"/>
</dbReference>
<dbReference type="Proteomes" id="UP000233837">
    <property type="component" value="Unassembled WGS sequence"/>
</dbReference>
<evidence type="ECO:0000313" key="2">
    <source>
        <dbReference type="EMBL" id="PKU67773.1"/>
    </source>
</evidence>